<accession>A0AAD5SMG8</accession>
<keyword evidence="2" id="KW-1185">Reference proteome</keyword>
<dbReference type="AlphaFoldDB" id="A0AAD5SMG8"/>
<feature type="non-terminal residue" evidence="1">
    <location>
        <position position="57"/>
    </location>
</feature>
<dbReference type="Proteomes" id="UP001211907">
    <property type="component" value="Unassembled WGS sequence"/>
</dbReference>
<proteinExistence type="predicted"/>
<evidence type="ECO:0000313" key="1">
    <source>
        <dbReference type="EMBL" id="KAJ3082169.1"/>
    </source>
</evidence>
<comment type="caution">
    <text evidence="1">The sequence shown here is derived from an EMBL/GenBank/DDBJ whole genome shotgun (WGS) entry which is preliminary data.</text>
</comment>
<dbReference type="EMBL" id="JADGJH010005095">
    <property type="protein sequence ID" value="KAJ3082169.1"/>
    <property type="molecule type" value="Genomic_DNA"/>
</dbReference>
<gene>
    <name evidence="1" type="ORF">HK100_009728</name>
</gene>
<organism evidence="1 2">
    <name type="scientific">Physocladia obscura</name>
    <dbReference type="NCBI Taxonomy" id="109957"/>
    <lineage>
        <taxon>Eukaryota</taxon>
        <taxon>Fungi</taxon>
        <taxon>Fungi incertae sedis</taxon>
        <taxon>Chytridiomycota</taxon>
        <taxon>Chytridiomycota incertae sedis</taxon>
        <taxon>Chytridiomycetes</taxon>
        <taxon>Chytridiales</taxon>
        <taxon>Chytriomycetaceae</taxon>
        <taxon>Physocladia</taxon>
    </lineage>
</organism>
<name>A0AAD5SMG8_9FUNG</name>
<evidence type="ECO:0000313" key="2">
    <source>
        <dbReference type="Proteomes" id="UP001211907"/>
    </source>
</evidence>
<protein>
    <submittedName>
        <fullName evidence="1">Uncharacterized protein</fullName>
    </submittedName>
</protein>
<sequence length="57" mass="6422">MVLCPSQLQQTATAKPCKGHGVLKHDIFTLYRTKVDSDFVTQLVPFLEKLASQLDFL</sequence>
<reference evidence="1" key="1">
    <citation type="submission" date="2020-05" db="EMBL/GenBank/DDBJ databases">
        <title>Phylogenomic resolution of chytrid fungi.</title>
        <authorList>
            <person name="Stajich J.E."/>
            <person name="Amses K."/>
            <person name="Simmons R."/>
            <person name="Seto K."/>
            <person name="Myers J."/>
            <person name="Bonds A."/>
            <person name="Quandt C.A."/>
            <person name="Barry K."/>
            <person name="Liu P."/>
            <person name="Grigoriev I."/>
            <person name="Longcore J.E."/>
            <person name="James T.Y."/>
        </authorList>
    </citation>
    <scope>NUCLEOTIDE SEQUENCE</scope>
    <source>
        <strain evidence="1">JEL0513</strain>
    </source>
</reference>